<dbReference type="Pfam" id="PF00041">
    <property type="entry name" value="fn3"/>
    <property type="match status" value="1"/>
</dbReference>
<evidence type="ECO:0000313" key="4">
    <source>
        <dbReference type="Proteomes" id="UP000314294"/>
    </source>
</evidence>
<dbReference type="PANTHER" id="PTHR23197:SF10">
    <property type="entry name" value="TARGET OF NESH-SH3"/>
    <property type="match status" value="1"/>
</dbReference>
<dbReference type="EMBL" id="SRLO01001437">
    <property type="protein sequence ID" value="TNN37826.1"/>
    <property type="molecule type" value="Genomic_DNA"/>
</dbReference>
<protein>
    <submittedName>
        <fullName evidence="3">Target of Nesh-SH3</fullName>
    </submittedName>
</protein>
<dbReference type="OrthoDB" id="6129306at2759"/>
<dbReference type="InterPro" id="IPR036116">
    <property type="entry name" value="FN3_sf"/>
</dbReference>
<feature type="domain" description="Fibronectin type-III" evidence="2">
    <location>
        <begin position="6"/>
        <end position="98"/>
    </location>
</feature>
<dbReference type="GO" id="GO:0030198">
    <property type="term" value="P:extracellular matrix organization"/>
    <property type="evidence" value="ECO:0007669"/>
    <property type="project" value="TreeGrafter"/>
</dbReference>
<name>A0A4Z2F9C2_9TELE</name>
<feature type="region of interest" description="Disordered" evidence="1">
    <location>
        <begin position="77"/>
        <end position="213"/>
    </location>
</feature>
<evidence type="ECO:0000259" key="2">
    <source>
        <dbReference type="PROSITE" id="PS50853"/>
    </source>
</evidence>
<dbReference type="PANTHER" id="PTHR23197">
    <property type="entry name" value="TARSH-RELATED FIBRONECTIN DOMAIN-CONTAINING"/>
    <property type="match status" value="1"/>
</dbReference>
<feature type="compositionally biased region" description="Polar residues" evidence="1">
    <location>
        <begin position="85"/>
        <end position="99"/>
    </location>
</feature>
<dbReference type="SUPFAM" id="SSF49265">
    <property type="entry name" value="Fibronectin type III"/>
    <property type="match status" value="2"/>
</dbReference>
<evidence type="ECO:0000313" key="3">
    <source>
        <dbReference type="EMBL" id="TNN37826.1"/>
    </source>
</evidence>
<proteinExistence type="predicted"/>
<dbReference type="Gene3D" id="2.60.40.10">
    <property type="entry name" value="Immunoglobulins"/>
    <property type="match status" value="2"/>
</dbReference>
<keyword evidence="4" id="KW-1185">Reference proteome</keyword>
<dbReference type="Proteomes" id="UP000314294">
    <property type="component" value="Unassembled WGS sequence"/>
</dbReference>
<dbReference type="AlphaFoldDB" id="A0A4Z2F9C2"/>
<gene>
    <name evidence="3" type="primary">ABI3BP_3</name>
    <name evidence="3" type="ORF">EYF80_052018</name>
</gene>
<dbReference type="InterPro" id="IPR003961">
    <property type="entry name" value="FN3_dom"/>
</dbReference>
<dbReference type="CDD" id="cd00063">
    <property type="entry name" value="FN3"/>
    <property type="match status" value="1"/>
</dbReference>
<dbReference type="InterPro" id="IPR013783">
    <property type="entry name" value="Ig-like_fold"/>
</dbReference>
<accession>A0A4Z2F9C2</accession>
<dbReference type="GO" id="GO:0010811">
    <property type="term" value="P:positive regulation of cell-substrate adhesion"/>
    <property type="evidence" value="ECO:0007669"/>
    <property type="project" value="TreeGrafter"/>
</dbReference>
<reference evidence="3 4" key="1">
    <citation type="submission" date="2019-03" db="EMBL/GenBank/DDBJ databases">
        <title>First draft genome of Liparis tanakae, snailfish: a comprehensive survey of snailfish specific genes.</title>
        <authorList>
            <person name="Kim W."/>
            <person name="Song I."/>
            <person name="Jeong J.-H."/>
            <person name="Kim D."/>
            <person name="Kim S."/>
            <person name="Ryu S."/>
            <person name="Song J.Y."/>
            <person name="Lee S.K."/>
        </authorList>
    </citation>
    <scope>NUCLEOTIDE SEQUENCE [LARGE SCALE GENOMIC DNA]</scope>
    <source>
        <tissue evidence="3">Muscle</tissue>
    </source>
</reference>
<organism evidence="3 4">
    <name type="scientific">Liparis tanakae</name>
    <name type="common">Tanaka's snailfish</name>
    <dbReference type="NCBI Taxonomy" id="230148"/>
    <lineage>
        <taxon>Eukaryota</taxon>
        <taxon>Metazoa</taxon>
        <taxon>Chordata</taxon>
        <taxon>Craniata</taxon>
        <taxon>Vertebrata</taxon>
        <taxon>Euteleostomi</taxon>
        <taxon>Actinopterygii</taxon>
        <taxon>Neopterygii</taxon>
        <taxon>Teleostei</taxon>
        <taxon>Neoteleostei</taxon>
        <taxon>Acanthomorphata</taxon>
        <taxon>Eupercaria</taxon>
        <taxon>Perciformes</taxon>
        <taxon>Cottioidei</taxon>
        <taxon>Cottales</taxon>
        <taxon>Liparidae</taxon>
        <taxon>Liparis</taxon>
    </lineage>
</organism>
<sequence length="477" mass="51803">MENLKGPLGIVEEPLEFSMACFMENLKGPLGIPEEPLEFYTIRYRERNRKWRYQTCPTSATVVERLKPDTAYEFGVRSNKGDRTGTWSRPTIHSTSMGRNSGLVGEPGLVGQPGLVGEPGLVGQPDLVGEPGLVGQPGGSDESSVFQQPRPPPGAAQPSPPPGAAQPRPPPGAAQPSPPPGPAQPTTADRDRTTTGAATARRQETWEDSALFQPRPASAVDAVGNERFVAPHVVYQTGKRPGEPCSITSSLNYFPVDGAGVADVAAPPKSPPSNLTVVTVEGCPSFVILDWENSDQETTEYDVISTAKGPDGEQVSILTTNRTHTTVENLRPESRSRSRVLANELFVLPELKDEKVSGEKDKWKKCLSSWSTDRKQRRGGEVKKSTYEFTVKPKNQLGAGPPSGPVAFHTESGTTTQHFKIRVHTQTSCFAPPVQRLGSPAQCGVLNHFYLSNEYKINIKSSQDMDEVINNDVYSQY</sequence>
<feature type="compositionally biased region" description="Pro residues" evidence="1">
    <location>
        <begin position="149"/>
        <end position="183"/>
    </location>
</feature>
<comment type="caution">
    <text evidence="3">The sequence shown here is derived from an EMBL/GenBank/DDBJ whole genome shotgun (WGS) entry which is preliminary data.</text>
</comment>
<evidence type="ECO:0000256" key="1">
    <source>
        <dbReference type="SAM" id="MobiDB-lite"/>
    </source>
</evidence>
<dbReference type="PROSITE" id="PS50853">
    <property type="entry name" value="FN3"/>
    <property type="match status" value="1"/>
</dbReference>